<reference evidence="5" key="2">
    <citation type="submission" date="2022-06" db="EMBL/GenBank/DDBJ databases">
        <title>Draft genome sequence of Burkholderia glumae strain GR20004 isolated from rice panicle showing bacterial panicle blight.</title>
        <authorList>
            <person name="Choi S.Y."/>
            <person name="Lee Y.H."/>
        </authorList>
    </citation>
    <scope>NUCLEOTIDE SEQUENCE</scope>
    <source>
        <strain evidence="5">GR20004</strain>
    </source>
</reference>
<gene>
    <name evidence="4" type="ORF">I6H06_01375</name>
    <name evidence="5" type="ORF">NFI99_03430</name>
</gene>
<dbReference type="InterPro" id="IPR020904">
    <property type="entry name" value="Sc_DH/Rdtase_CS"/>
</dbReference>
<dbReference type="SUPFAM" id="SSF51735">
    <property type="entry name" value="NAD(P)-binding Rossmann-fold domains"/>
    <property type="match status" value="1"/>
</dbReference>
<proteinExistence type="inferred from homology"/>
<dbReference type="GO" id="GO:0016491">
    <property type="term" value="F:oxidoreductase activity"/>
    <property type="evidence" value="ECO:0007669"/>
    <property type="project" value="UniProtKB-KW"/>
</dbReference>
<accession>A0AAP9XWJ2</accession>
<evidence type="ECO:0000313" key="4">
    <source>
        <dbReference type="EMBL" id="QPQ90447.1"/>
    </source>
</evidence>
<dbReference type="PANTHER" id="PTHR43669:SF3">
    <property type="entry name" value="ALCOHOL DEHYDROGENASE, PUTATIVE (AFU_ORTHOLOGUE AFUA_3G03445)-RELATED"/>
    <property type="match status" value="1"/>
</dbReference>
<dbReference type="Proteomes" id="UP000594892">
    <property type="component" value="Chromosome 1"/>
</dbReference>
<dbReference type="PANTHER" id="PTHR43669">
    <property type="entry name" value="5-KETO-D-GLUCONATE 5-REDUCTASE"/>
    <property type="match status" value="1"/>
</dbReference>
<dbReference type="AlphaFoldDB" id="A0AAP9XWJ2"/>
<dbReference type="InterPro" id="IPR036291">
    <property type="entry name" value="NAD(P)-bd_dom_sf"/>
</dbReference>
<dbReference type="Pfam" id="PF00106">
    <property type="entry name" value="adh_short"/>
    <property type="match status" value="1"/>
</dbReference>
<dbReference type="RefSeq" id="WP_017923323.1">
    <property type="nucleotide sequence ID" value="NZ_CP021075.1"/>
</dbReference>
<evidence type="ECO:0000256" key="2">
    <source>
        <dbReference type="ARBA" id="ARBA00023002"/>
    </source>
</evidence>
<dbReference type="PRINTS" id="PR00081">
    <property type="entry name" value="GDHRDH"/>
</dbReference>
<dbReference type="PROSITE" id="PS00061">
    <property type="entry name" value="ADH_SHORT"/>
    <property type="match status" value="1"/>
</dbReference>
<organism evidence="4 6">
    <name type="scientific">Burkholderia glumae</name>
    <name type="common">Pseudomonas glumae</name>
    <dbReference type="NCBI Taxonomy" id="337"/>
    <lineage>
        <taxon>Bacteria</taxon>
        <taxon>Pseudomonadati</taxon>
        <taxon>Pseudomonadota</taxon>
        <taxon>Betaproteobacteria</taxon>
        <taxon>Burkholderiales</taxon>
        <taxon>Burkholderiaceae</taxon>
        <taxon>Burkholderia</taxon>
    </lineage>
</organism>
<dbReference type="Proteomes" id="UP001056386">
    <property type="component" value="Chromosome 2"/>
</dbReference>
<evidence type="ECO:0000313" key="7">
    <source>
        <dbReference type="Proteomes" id="UP001056386"/>
    </source>
</evidence>
<evidence type="ECO:0000313" key="5">
    <source>
        <dbReference type="EMBL" id="USS43527.1"/>
    </source>
</evidence>
<dbReference type="InterPro" id="IPR002347">
    <property type="entry name" value="SDR_fam"/>
</dbReference>
<name>A0AAP9XWJ2_BURGL</name>
<keyword evidence="7" id="KW-1185">Reference proteome</keyword>
<dbReference type="GeneID" id="45695210"/>
<keyword evidence="2" id="KW-0560">Oxidoreductase</keyword>
<reference evidence="4 6" key="1">
    <citation type="submission" date="2020-12" db="EMBL/GenBank/DDBJ databases">
        <title>FDA dAtabase for Regulatory Grade micrObial Sequences (FDA-ARGOS): Supporting development and validation of Infectious Disease Dx tests.</title>
        <authorList>
            <person name="Minogue T."/>
            <person name="Wolcott M."/>
            <person name="Wasieloski L."/>
            <person name="Aguilar W."/>
            <person name="Moore D."/>
            <person name="Jaissle J."/>
            <person name="Tallon L."/>
            <person name="Sadzewicz L."/>
            <person name="Zhao X."/>
            <person name="Boylan J."/>
            <person name="Ott S."/>
            <person name="Bowen H."/>
            <person name="Vavikolanu K."/>
            <person name="Mehta A."/>
            <person name="Aluvathingal J."/>
            <person name="Nadendla S."/>
            <person name="Yan Y."/>
            <person name="Sichtig H."/>
        </authorList>
    </citation>
    <scope>NUCLEOTIDE SEQUENCE [LARGE SCALE GENOMIC DNA]</scope>
    <source>
        <strain evidence="4 6">FDAARGOS_949</strain>
    </source>
</reference>
<comment type="similarity">
    <text evidence="1 3">Belongs to the short-chain dehydrogenases/reductases (SDR) family.</text>
</comment>
<sequence>MATPIDFTRAQVLITGGGQGIGLALAKRFLAVGSRVLVTGRHESKLEQARRAHRGLEIFVNNISSAAGRIELATHVAEAMPGLNVLINNAGYQRRVSLAADDAPWSDSQAEIDTLLSGPIHLTRLLVPLLLAHGGAGMIVNVTSGGAYFPQPFAPVYSACKAALHSFTVNLRFAMSKTAYRVVELIPPAVQTGLGGTDAGHGAPLDEFADSVFKQLSVGERDEIGFGPTASPRFEQAAAPYREMFQEFQTRTPVKLYGD</sequence>
<dbReference type="EMBL" id="CP099583">
    <property type="protein sequence ID" value="USS43527.1"/>
    <property type="molecule type" value="Genomic_DNA"/>
</dbReference>
<dbReference type="PRINTS" id="PR00080">
    <property type="entry name" value="SDRFAMILY"/>
</dbReference>
<evidence type="ECO:0000256" key="3">
    <source>
        <dbReference type="RuleBase" id="RU000363"/>
    </source>
</evidence>
<evidence type="ECO:0000256" key="1">
    <source>
        <dbReference type="ARBA" id="ARBA00006484"/>
    </source>
</evidence>
<dbReference type="EMBL" id="CP065600">
    <property type="protein sequence ID" value="QPQ90447.1"/>
    <property type="molecule type" value="Genomic_DNA"/>
</dbReference>
<dbReference type="Gene3D" id="3.40.50.720">
    <property type="entry name" value="NAD(P)-binding Rossmann-like Domain"/>
    <property type="match status" value="1"/>
</dbReference>
<protein>
    <submittedName>
        <fullName evidence="4">SDR family NAD(P)-dependent oxidoreductase</fullName>
    </submittedName>
</protein>
<evidence type="ECO:0000313" key="6">
    <source>
        <dbReference type="Proteomes" id="UP000594892"/>
    </source>
</evidence>